<keyword evidence="1" id="KW-1133">Transmembrane helix</keyword>
<gene>
    <name evidence="2" type="ORF">M4Z11_01920</name>
</gene>
<evidence type="ECO:0000313" key="3">
    <source>
        <dbReference type="Proteomes" id="UP001523003"/>
    </source>
</evidence>
<reference evidence="2 3" key="1">
    <citation type="submission" date="2022-05" db="EMBL/GenBank/DDBJ databases">
        <title>Description of the Bartonella bilalgolemii sp. nov. Isolated from Apodemus uralensis (Pallas 1811).</title>
        <authorList>
            <person name="Zgheib R."/>
            <person name="Celebi B."/>
        </authorList>
    </citation>
    <scope>NUCLEOTIDE SEQUENCE [LARGE SCALE GENOMIC DNA]</scope>
    <source>
        <strain evidence="2 3">G70</strain>
    </source>
</reference>
<keyword evidence="1" id="KW-0472">Membrane</keyword>
<proteinExistence type="predicted"/>
<evidence type="ECO:0000256" key="1">
    <source>
        <dbReference type="SAM" id="Phobius"/>
    </source>
</evidence>
<protein>
    <submittedName>
        <fullName evidence="2">Uncharacterized protein</fullName>
    </submittedName>
</protein>
<dbReference type="Proteomes" id="UP001523003">
    <property type="component" value="Unassembled WGS sequence"/>
</dbReference>
<comment type="caution">
    <text evidence="2">The sequence shown here is derived from an EMBL/GenBank/DDBJ whole genome shotgun (WGS) entry which is preliminary data.</text>
</comment>
<feature type="transmembrane region" description="Helical" evidence="1">
    <location>
        <begin position="21"/>
        <end position="40"/>
    </location>
</feature>
<keyword evidence="1" id="KW-0812">Transmembrane</keyword>
<organism evidence="2 3">
    <name type="scientific">Bartonella bilalgolemii</name>
    <dbReference type="NCBI Taxonomy" id="2942911"/>
    <lineage>
        <taxon>Bacteria</taxon>
        <taxon>Pseudomonadati</taxon>
        <taxon>Pseudomonadota</taxon>
        <taxon>Alphaproteobacteria</taxon>
        <taxon>Hyphomicrobiales</taxon>
        <taxon>Bartonellaceae</taxon>
        <taxon>Bartonella</taxon>
    </lineage>
</organism>
<evidence type="ECO:0000313" key="2">
    <source>
        <dbReference type="EMBL" id="MCL6229376.1"/>
    </source>
</evidence>
<dbReference type="RefSeq" id="WP_249675455.1">
    <property type="nucleotide sequence ID" value="NZ_JAMCOF010000002.1"/>
</dbReference>
<sequence>MLVSIMANKRKKRKNKSVKQRIITIAFLTVMFRFVLWLIKQFYRHTCANACLVIGLFIFIISFGFFIMNALFSQMKMHQDVLTNINLALVSAVAEDSILSEKQIRNKADSHIISASISSSLH</sequence>
<feature type="transmembrane region" description="Helical" evidence="1">
    <location>
        <begin position="52"/>
        <end position="72"/>
    </location>
</feature>
<name>A0ABT0P7M6_9HYPH</name>
<dbReference type="EMBL" id="JAMCOF010000002">
    <property type="protein sequence ID" value="MCL6229376.1"/>
    <property type="molecule type" value="Genomic_DNA"/>
</dbReference>
<accession>A0ABT0P7M6</accession>
<keyword evidence="3" id="KW-1185">Reference proteome</keyword>